<sequence length="380" mass="43237">MRRLFFMQVLVAWLVFATVGVPWGQAAPNLRTMRNHYFEVVGLDLRSVSYVNELSAYSVEIAQRYLEREGLAFPQPILISLRPEAHVDFEGDYRVRLAERNSVCLDLRWEDDMTLKRTCRGIAEALLRQYAVFNYGTGAAANLRAWPVEALAGEIYYGLRAAEFVESLQRRRGLPPLVLTEVVEALQSEVSMSSDSGYWLLSVMKASGLKRDRIIGLFQQATAGIDVEEAITSAIQPNSPTAEPVSGQVWFAEQLTVLLAQEYDVIESMDTSRTWLAKLASLEEPLQLESGVELKLNLRSLWTHRAEPAVRARIQARYEILLLRMSRINPAYFNPARSLGVLFEGILQEVPAHQYLHYLAIYLTDWEDAKEMQAELERHL</sequence>
<dbReference type="EMBL" id="CP138858">
    <property type="protein sequence ID" value="WPJ95543.1"/>
    <property type="molecule type" value="Genomic_DNA"/>
</dbReference>
<evidence type="ECO:0000313" key="2">
    <source>
        <dbReference type="Proteomes" id="UP001324993"/>
    </source>
</evidence>
<evidence type="ECO:0008006" key="3">
    <source>
        <dbReference type="Google" id="ProtNLM"/>
    </source>
</evidence>
<reference evidence="1 2" key="1">
    <citation type="submission" date="2023-11" db="EMBL/GenBank/DDBJ databases">
        <title>Coraliomargarita sp. nov., isolated from marine algae.</title>
        <authorList>
            <person name="Lee J.K."/>
            <person name="Baek J.H."/>
            <person name="Kim J.M."/>
            <person name="Choi D.G."/>
            <person name="Jeon C.O."/>
        </authorList>
    </citation>
    <scope>NUCLEOTIDE SEQUENCE [LARGE SCALE GENOMIC DNA]</scope>
    <source>
        <strain evidence="1 2">J2-16</strain>
    </source>
</reference>
<gene>
    <name evidence="1" type="ORF">SH580_19175</name>
</gene>
<name>A0ABZ0RKB2_9BACT</name>
<keyword evidence="2" id="KW-1185">Reference proteome</keyword>
<dbReference type="RefSeq" id="WP_319832422.1">
    <property type="nucleotide sequence ID" value="NZ_CP138858.1"/>
</dbReference>
<dbReference type="Proteomes" id="UP001324993">
    <property type="component" value="Chromosome"/>
</dbReference>
<organism evidence="1 2">
    <name type="scientific">Coraliomargarita algicola</name>
    <dbReference type="NCBI Taxonomy" id="3092156"/>
    <lineage>
        <taxon>Bacteria</taxon>
        <taxon>Pseudomonadati</taxon>
        <taxon>Verrucomicrobiota</taxon>
        <taxon>Opitutia</taxon>
        <taxon>Puniceicoccales</taxon>
        <taxon>Coraliomargaritaceae</taxon>
        <taxon>Coraliomargarita</taxon>
    </lineage>
</organism>
<protein>
    <recommendedName>
        <fullName evidence="3">DUF1570 domain-containing protein</fullName>
    </recommendedName>
</protein>
<evidence type="ECO:0000313" key="1">
    <source>
        <dbReference type="EMBL" id="WPJ95543.1"/>
    </source>
</evidence>
<accession>A0ABZ0RKB2</accession>
<proteinExistence type="predicted"/>